<reference evidence="8 9" key="1">
    <citation type="submission" date="2018-06" db="EMBL/GenBank/DDBJ databases">
        <title>Comparative genomics of Brasilonema spp. strains.</title>
        <authorList>
            <person name="Alvarenga D.O."/>
            <person name="Fiore M.F."/>
            <person name="Varani A.M."/>
        </authorList>
    </citation>
    <scope>NUCLEOTIDE SEQUENCE [LARGE SCALE GENOMIC DNA]</scope>
    <source>
        <strain evidence="8 9">CENA114</strain>
    </source>
</reference>
<gene>
    <name evidence="8" type="ORF">DP114_12815</name>
</gene>
<comment type="subcellular location">
    <subcellularLocation>
        <location evidence="1">Periplasm</location>
    </subcellularLocation>
</comment>
<sequence>MNLFIILKLLSSITSFFRQSIKVLKLDSAKIFAVLFTFSLCLSLSFSAFSPSYAKSSTQNSGANPAANTSIAAINVVRMGYQKSAVLALVKQQGTLEKQLSPSGVSVKWLEFPSGPPMMEALNANSIDFAAVGEGPPVFAQSAGVPLVYVGNSSASPEGLAILVRNNSPIKTLADLKGKKVAVAKGSSAHFLLVQALSSTGLQYSDIQPTYLSPADARAVFEQGKIDAWGIWDPFLAAAQKSGGARILRDAKGLASWREFYVTSRSFADANPQLVKQILESVDKVGKWAKKNHRQVAEVLSPQMGIDVASLELAETRRKRYDVLPFSNEVVAEQQKVADTFLSQKLIPKQIKVADAVWKPK</sequence>
<protein>
    <recommendedName>
        <fullName evidence="6">Putative aliphatic sulfonates-binding protein</fullName>
    </recommendedName>
</protein>
<dbReference type="Pfam" id="PF09084">
    <property type="entry name" value="NMT1"/>
    <property type="match status" value="1"/>
</dbReference>
<dbReference type="CDD" id="cd13557">
    <property type="entry name" value="PBP2_SsuA"/>
    <property type="match status" value="1"/>
</dbReference>
<evidence type="ECO:0000256" key="1">
    <source>
        <dbReference type="ARBA" id="ARBA00004418"/>
    </source>
</evidence>
<keyword evidence="9" id="KW-1185">Reference proteome</keyword>
<dbReference type="NCBIfam" id="TIGR01728">
    <property type="entry name" value="SsuA_fam"/>
    <property type="match status" value="1"/>
</dbReference>
<comment type="function">
    <text evidence="5">Part of a binding-protein-dependent transport system for aliphatic sulfonates. Putative binding protein.</text>
</comment>
<dbReference type="GO" id="GO:0042626">
    <property type="term" value="F:ATPase-coupled transmembrane transporter activity"/>
    <property type="evidence" value="ECO:0007669"/>
    <property type="project" value="InterPro"/>
</dbReference>
<accession>A0A856MLE7</accession>
<keyword evidence="4" id="KW-0732">Signal</keyword>
<evidence type="ECO:0000256" key="2">
    <source>
        <dbReference type="ARBA" id="ARBA00010742"/>
    </source>
</evidence>
<dbReference type="NCBIfam" id="NF008588">
    <property type="entry name" value="PRK11553.1"/>
    <property type="match status" value="1"/>
</dbReference>
<dbReference type="AlphaFoldDB" id="A0A856MLE7"/>
<feature type="domain" description="Solute-binding protein family 3/N-terminal" evidence="7">
    <location>
        <begin position="76"/>
        <end position="292"/>
    </location>
</feature>
<dbReference type="InterPro" id="IPR015168">
    <property type="entry name" value="SsuA/THI5"/>
</dbReference>
<evidence type="ECO:0000259" key="7">
    <source>
        <dbReference type="SMART" id="SM00062"/>
    </source>
</evidence>
<evidence type="ECO:0000313" key="8">
    <source>
        <dbReference type="EMBL" id="QDL12223.1"/>
    </source>
</evidence>
<organism evidence="8 9">
    <name type="scientific">Brasilonema sennae CENA114</name>
    <dbReference type="NCBI Taxonomy" id="415709"/>
    <lineage>
        <taxon>Bacteria</taxon>
        <taxon>Bacillati</taxon>
        <taxon>Cyanobacteriota</taxon>
        <taxon>Cyanophyceae</taxon>
        <taxon>Nostocales</taxon>
        <taxon>Scytonemataceae</taxon>
        <taxon>Brasilonema</taxon>
        <taxon>Bromeliae group (in: Brasilonema)</taxon>
    </lineage>
</organism>
<dbReference type="InterPro" id="IPR010067">
    <property type="entry name" value="ABC_SsuA_sub-bd"/>
</dbReference>
<evidence type="ECO:0000256" key="3">
    <source>
        <dbReference type="ARBA" id="ARBA00022448"/>
    </source>
</evidence>
<name>A0A856MLE7_9CYAN</name>
<dbReference type="InterPro" id="IPR001638">
    <property type="entry name" value="Solute-binding_3/MltF_N"/>
</dbReference>
<evidence type="ECO:0000256" key="5">
    <source>
        <dbReference type="ARBA" id="ARBA00055538"/>
    </source>
</evidence>
<evidence type="ECO:0000256" key="4">
    <source>
        <dbReference type="ARBA" id="ARBA00022729"/>
    </source>
</evidence>
<proteinExistence type="inferred from homology"/>
<dbReference type="KEGG" id="bsen:DP114_12815"/>
<dbReference type="FunFam" id="3.40.190.10:FF:000050">
    <property type="entry name" value="Sulfonate ABC transporter substrate-binding protein"/>
    <property type="match status" value="1"/>
</dbReference>
<dbReference type="PANTHER" id="PTHR30024:SF42">
    <property type="entry name" value="ALIPHATIC SULFONATES-BINDING PROTEIN-RELATED"/>
    <property type="match status" value="1"/>
</dbReference>
<keyword evidence="3" id="KW-0813">Transport</keyword>
<dbReference type="SUPFAM" id="SSF53850">
    <property type="entry name" value="Periplasmic binding protein-like II"/>
    <property type="match status" value="1"/>
</dbReference>
<dbReference type="Gene3D" id="3.40.190.10">
    <property type="entry name" value="Periplasmic binding protein-like II"/>
    <property type="match status" value="2"/>
</dbReference>
<dbReference type="GO" id="GO:0016020">
    <property type="term" value="C:membrane"/>
    <property type="evidence" value="ECO:0007669"/>
    <property type="project" value="InterPro"/>
</dbReference>
<dbReference type="SMART" id="SM00062">
    <property type="entry name" value="PBPb"/>
    <property type="match status" value="1"/>
</dbReference>
<dbReference type="GO" id="GO:0042597">
    <property type="term" value="C:periplasmic space"/>
    <property type="evidence" value="ECO:0007669"/>
    <property type="project" value="UniProtKB-SubCell"/>
</dbReference>
<evidence type="ECO:0000313" key="9">
    <source>
        <dbReference type="Proteomes" id="UP000503129"/>
    </source>
</evidence>
<comment type="similarity">
    <text evidence="2">Belongs to the bacterial solute-binding protein SsuA/TauA family.</text>
</comment>
<evidence type="ECO:0000256" key="6">
    <source>
        <dbReference type="ARBA" id="ARBA00070228"/>
    </source>
</evidence>
<dbReference type="PANTHER" id="PTHR30024">
    <property type="entry name" value="ALIPHATIC SULFONATES-BINDING PROTEIN-RELATED"/>
    <property type="match status" value="1"/>
</dbReference>
<dbReference type="Proteomes" id="UP000503129">
    <property type="component" value="Chromosome"/>
</dbReference>
<dbReference type="EMBL" id="CP030118">
    <property type="protein sequence ID" value="QDL12223.1"/>
    <property type="molecule type" value="Genomic_DNA"/>
</dbReference>